<dbReference type="InterPro" id="IPR021994">
    <property type="entry name" value="DUF3592"/>
</dbReference>
<comment type="caution">
    <text evidence="3">The sequence shown here is derived from an EMBL/GenBank/DDBJ whole genome shotgun (WGS) entry which is preliminary data.</text>
</comment>
<dbReference type="EMBL" id="JAPDDR010000002">
    <property type="protein sequence ID" value="MCW1912534.1"/>
    <property type="molecule type" value="Genomic_DNA"/>
</dbReference>
<evidence type="ECO:0000256" key="1">
    <source>
        <dbReference type="SAM" id="Phobius"/>
    </source>
</evidence>
<evidence type="ECO:0000259" key="2">
    <source>
        <dbReference type="Pfam" id="PF12158"/>
    </source>
</evidence>
<feature type="transmembrane region" description="Helical" evidence="1">
    <location>
        <begin position="373"/>
        <end position="395"/>
    </location>
</feature>
<feature type="transmembrane region" description="Helical" evidence="1">
    <location>
        <begin position="189"/>
        <end position="210"/>
    </location>
</feature>
<accession>A0ABT3FYY6</accession>
<organism evidence="3 4">
    <name type="scientific">Luteolibacter rhizosphaerae</name>
    <dbReference type="NCBI Taxonomy" id="2989719"/>
    <lineage>
        <taxon>Bacteria</taxon>
        <taxon>Pseudomonadati</taxon>
        <taxon>Verrucomicrobiota</taxon>
        <taxon>Verrucomicrobiia</taxon>
        <taxon>Verrucomicrobiales</taxon>
        <taxon>Verrucomicrobiaceae</taxon>
        <taxon>Luteolibacter</taxon>
    </lineage>
</organism>
<feature type="transmembrane region" description="Helical" evidence="1">
    <location>
        <begin position="12"/>
        <end position="37"/>
    </location>
</feature>
<keyword evidence="1" id="KW-0472">Membrane</keyword>
<sequence>MTRSGTTVPGKGCGLIGFGLFWTLFSSIFLIVGVWQIRESFRAGSWQPVPCTIDRFEIVDADGAEGGFRADLAYRYDYGGQSYTGTKLWTDQKSSKAYQELAEIREPFLQGPEGRRPSPAGASAECRVNPENPAESYLHPQGSHGQLIFGLIFSGVGGLFVLIGLAILFSSRKERVVSYPTTTEAPPALGLVFFLIFGLAGLGIFGGLIVPKFLEWLDMRGWQETSAEVVRGRVRESRGDDSTTYAVDLLYRYEVGGHEYRSNRYDLIGGSSSGRKGKVEVVNANPPGTKITVFVDPQNPWRAVINRNPGWWALFALFPLPFMAVGLGGLIWCFRKGRKPAVRSEARPGLAVREIGNPAMVAGEWTRFRTVPLAGFIFILIFTLFWNGFITFGFFDTKGSFFTLFLIPFILVGLGMIALTIYMFIALFGPVYELQMNEAELARGSSHTLRWRRGGGRGQPASFCLLLVGREEATYRNGTNTSTAKLVFHEQVIFETRTPQAMDTGHATILIPADAVPSFAGSHNRIRWFLCLRAEIPRLPDVKAEREITVSFPRKEELP</sequence>
<keyword evidence="1" id="KW-1133">Transmembrane helix</keyword>
<feature type="domain" description="DUF3592" evidence="2">
    <location>
        <begin position="225"/>
        <end position="308"/>
    </location>
</feature>
<name>A0ABT3FYY6_9BACT</name>
<gene>
    <name evidence="3" type="ORF">OJ996_03045</name>
</gene>
<dbReference type="Pfam" id="PF12158">
    <property type="entry name" value="DUF3592"/>
    <property type="match status" value="2"/>
</dbReference>
<proteinExistence type="predicted"/>
<evidence type="ECO:0000313" key="4">
    <source>
        <dbReference type="Proteomes" id="UP001165653"/>
    </source>
</evidence>
<feature type="domain" description="DUF3592" evidence="2">
    <location>
        <begin position="65"/>
        <end position="142"/>
    </location>
</feature>
<keyword evidence="4" id="KW-1185">Reference proteome</keyword>
<dbReference type="RefSeq" id="WP_264511026.1">
    <property type="nucleotide sequence ID" value="NZ_JAPDDR010000002.1"/>
</dbReference>
<keyword evidence="1" id="KW-0812">Transmembrane</keyword>
<protein>
    <submittedName>
        <fullName evidence="3">DUF3592 domain-containing protein</fullName>
    </submittedName>
</protein>
<feature type="transmembrane region" description="Helical" evidence="1">
    <location>
        <begin position="147"/>
        <end position="169"/>
    </location>
</feature>
<feature type="transmembrane region" description="Helical" evidence="1">
    <location>
        <begin position="311"/>
        <end position="334"/>
    </location>
</feature>
<dbReference type="Proteomes" id="UP001165653">
    <property type="component" value="Unassembled WGS sequence"/>
</dbReference>
<reference evidence="3" key="1">
    <citation type="submission" date="2022-10" db="EMBL/GenBank/DDBJ databases">
        <title>Luteolibacter sp. GHJ8, whole genome shotgun sequencing project.</title>
        <authorList>
            <person name="Zhao G."/>
            <person name="Shen L."/>
        </authorList>
    </citation>
    <scope>NUCLEOTIDE SEQUENCE</scope>
    <source>
        <strain evidence="3">GHJ8</strain>
    </source>
</reference>
<evidence type="ECO:0000313" key="3">
    <source>
        <dbReference type="EMBL" id="MCW1912534.1"/>
    </source>
</evidence>
<feature type="transmembrane region" description="Helical" evidence="1">
    <location>
        <begin position="401"/>
        <end position="428"/>
    </location>
</feature>